<keyword evidence="2" id="KW-1185">Reference proteome</keyword>
<name>A0A4Q2U9L5_9HYPH</name>
<evidence type="ECO:0000313" key="1">
    <source>
        <dbReference type="EMBL" id="RYC33519.1"/>
    </source>
</evidence>
<sequence length="182" mass="20256">MRVIDPRSRYSRRTFLKGAASAAPAAAIAAGTGLSITDAWAEDGQALTAPQLKTLVKMARDVYPHDFIGDVYYITAIKPWDKKAAGDAAVKAMLVDGVKRLDSDAHDRFKTTYVDVPWEVDRVTLLQGIEHTDFFGKIRADLVVSLYNQHELWPKFGYEGSSAEYGGYINRGFNDIDWLPKV</sequence>
<dbReference type="OrthoDB" id="4929908at2"/>
<evidence type="ECO:0000313" key="2">
    <source>
        <dbReference type="Proteomes" id="UP000290759"/>
    </source>
</evidence>
<protein>
    <submittedName>
        <fullName evidence="1">Gluconate 2-dehydrogenase subunit 3 family protein</fullName>
    </submittedName>
</protein>
<reference evidence="1 2" key="1">
    <citation type="submission" date="2018-12" db="EMBL/GenBank/DDBJ databases">
        <authorList>
            <person name="Grouzdev D.S."/>
            <person name="Krutkina M.S."/>
        </authorList>
    </citation>
    <scope>NUCLEOTIDE SEQUENCE [LARGE SCALE GENOMIC DNA]</scope>
    <source>
        <strain evidence="1 2">RmlP026</strain>
    </source>
</reference>
<dbReference type="PROSITE" id="PS51318">
    <property type="entry name" value="TAT"/>
    <property type="match status" value="1"/>
</dbReference>
<accession>A0A4Q2U9L5</accession>
<reference evidence="1 2" key="2">
    <citation type="submission" date="2019-02" db="EMBL/GenBank/DDBJ databases">
        <title>'Lichenibacterium ramalinii' gen. nov. sp. nov., 'Lichenibacterium minor' gen. nov. sp. nov.</title>
        <authorList>
            <person name="Pankratov T."/>
        </authorList>
    </citation>
    <scope>NUCLEOTIDE SEQUENCE [LARGE SCALE GENOMIC DNA]</scope>
    <source>
        <strain evidence="1 2">RmlP026</strain>
    </source>
</reference>
<comment type="caution">
    <text evidence="1">The sequence shown here is derived from an EMBL/GenBank/DDBJ whole genome shotgun (WGS) entry which is preliminary data.</text>
</comment>
<dbReference type="Proteomes" id="UP000290759">
    <property type="component" value="Unassembled WGS sequence"/>
</dbReference>
<gene>
    <name evidence="1" type="ORF">D3273_03365</name>
</gene>
<dbReference type="RefSeq" id="WP_129223485.1">
    <property type="nucleotide sequence ID" value="NZ_QYBB01000002.1"/>
</dbReference>
<organism evidence="1 2">
    <name type="scientific">Lichenibacterium minor</name>
    <dbReference type="NCBI Taxonomy" id="2316528"/>
    <lineage>
        <taxon>Bacteria</taxon>
        <taxon>Pseudomonadati</taxon>
        <taxon>Pseudomonadota</taxon>
        <taxon>Alphaproteobacteria</taxon>
        <taxon>Hyphomicrobiales</taxon>
        <taxon>Lichenihabitantaceae</taxon>
        <taxon>Lichenibacterium</taxon>
    </lineage>
</organism>
<proteinExistence type="predicted"/>
<dbReference type="EMBL" id="QYBB01000002">
    <property type="protein sequence ID" value="RYC33519.1"/>
    <property type="molecule type" value="Genomic_DNA"/>
</dbReference>
<dbReference type="AlphaFoldDB" id="A0A4Q2U9L5"/>
<dbReference type="InterPro" id="IPR006311">
    <property type="entry name" value="TAT_signal"/>
</dbReference>